<name>A0A2S6GMM7_9PSEU</name>
<comment type="caution">
    <text evidence="2">The sequence shown here is derived from an EMBL/GenBank/DDBJ whole genome shotgun (WGS) entry which is preliminary data.</text>
</comment>
<dbReference type="Proteomes" id="UP000239203">
    <property type="component" value="Unassembled WGS sequence"/>
</dbReference>
<reference evidence="2 3" key="1">
    <citation type="submission" date="2018-02" db="EMBL/GenBank/DDBJ databases">
        <title>Genomic Encyclopedia of Archaeal and Bacterial Type Strains, Phase II (KMG-II): from individual species to whole genera.</title>
        <authorList>
            <person name="Goeker M."/>
        </authorList>
    </citation>
    <scope>NUCLEOTIDE SEQUENCE [LARGE SCALE GENOMIC DNA]</scope>
    <source>
        <strain evidence="2 3">YU 961-1</strain>
    </source>
</reference>
<gene>
    <name evidence="2" type="ORF">CLV40_110120</name>
</gene>
<feature type="compositionally biased region" description="Low complexity" evidence="1">
    <location>
        <begin position="26"/>
        <end position="51"/>
    </location>
</feature>
<keyword evidence="3" id="KW-1185">Reference proteome</keyword>
<evidence type="ECO:0000256" key="1">
    <source>
        <dbReference type="SAM" id="MobiDB-lite"/>
    </source>
</evidence>
<sequence>MDYTRSGRRWGWHEAGAPDARDRAMIAEGAAPAPSALAGGPPRSGGARVGSLPSALRVNRHGTGAGKWRDDQAPKRGSFLVRRAIVPKPWTVVGLFDWPARA</sequence>
<protein>
    <submittedName>
        <fullName evidence="2">Uncharacterized protein</fullName>
    </submittedName>
</protein>
<evidence type="ECO:0000313" key="2">
    <source>
        <dbReference type="EMBL" id="PPK66416.1"/>
    </source>
</evidence>
<organism evidence="2 3">
    <name type="scientific">Actinokineospora auranticolor</name>
    <dbReference type="NCBI Taxonomy" id="155976"/>
    <lineage>
        <taxon>Bacteria</taxon>
        <taxon>Bacillati</taxon>
        <taxon>Actinomycetota</taxon>
        <taxon>Actinomycetes</taxon>
        <taxon>Pseudonocardiales</taxon>
        <taxon>Pseudonocardiaceae</taxon>
        <taxon>Actinokineospora</taxon>
    </lineage>
</organism>
<accession>A0A2S6GMM7</accession>
<dbReference type="EMBL" id="PTIX01000010">
    <property type="protein sequence ID" value="PPK66416.1"/>
    <property type="molecule type" value="Genomic_DNA"/>
</dbReference>
<proteinExistence type="predicted"/>
<evidence type="ECO:0000313" key="3">
    <source>
        <dbReference type="Proteomes" id="UP000239203"/>
    </source>
</evidence>
<dbReference type="AlphaFoldDB" id="A0A2S6GMM7"/>
<feature type="region of interest" description="Disordered" evidence="1">
    <location>
        <begin position="26"/>
        <end position="72"/>
    </location>
</feature>